<keyword evidence="1" id="KW-0732">Signal</keyword>
<gene>
    <name evidence="2" type="ORF">GCM10009745_16830</name>
</gene>
<reference evidence="2 3" key="1">
    <citation type="journal article" date="2019" name="Int. J. Syst. Evol. Microbiol.">
        <title>The Global Catalogue of Microorganisms (GCM) 10K type strain sequencing project: providing services to taxonomists for standard genome sequencing and annotation.</title>
        <authorList>
            <consortium name="The Broad Institute Genomics Platform"/>
            <consortium name="The Broad Institute Genome Sequencing Center for Infectious Disease"/>
            <person name="Wu L."/>
            <person name="Ma J."/>
        </authorList>
    </citation>
    <scope>NUCLEOTIDE SEQUENCE [LARGE SCALE GENOMIC DNA]</scope>
    <source>
        <strain evidence="2 3">JCM 14307</strain>
    </source>
</reference>
<sequence length="319" mass="33061">MRRLCVLVGVLVLMPLVPGTAHAYDRVAYATPTTMVESPKGSEGSVRATLALGTVAAGTSHNLRSEVVVGDGRNDGAVSRVAVGHKITCQAVGGTTLAGGQIWSGQNLLENQQNVKLVVRMVFTPATTGNYQCLLRVYLNDGLASGRETAKLVSGFIADIDGPVAPVVQTFGANSNTHFALDAPGKQLHPVTYQPLPGATSFLATTDVYVTSCYGTGGNACGPGSYPASGTARVRFRTVATPSSTAPGCVAQASPSTTTPVSNRVHHLRILGQLTVTQPAGGCGTWRVNAFAEDNGGTLPFVIHGTPYGVTYVRPPVRS</sequence>
<feature type="chain" id="PRO_5045710201" evidence="1">
    <location>
        <begin position="24"/>
        <end position="319"/>
    </location>
</feature>
<accession>A0ABN2GNV3</accession>
<feature type="signal peptide" evidence="1">
    <location>
        <begin position="1"/>
        <end position="23"/>
    </location>
</feature>
<dbReference type="RefSeq" id="WP_344147615.1">
    <property type="nucleotide sequence ID" value="NZ_BAAANF010000004.1"/>
</dbReference>
<organism evidence="2 3">
    <name type="scientific">Kribbella yunnanensis</name>
    <dbReference type="NCBI Taxonomy" id="190194"/>
    <lineage>
        <taxon>Bacteria</taxon>
        <taxon>Bacillati</taxon>
        <taxon>Actinomycetota</taxon>
        <taxon>Actinomycetes</taxon>
        <taxon>Propionibacteriales</taxon>
        <taxon>Kribbellaceae</taxon>
        <taxon>Kribbella</taxon>
    </lineage>
</organism>
<protein>
    <submittedName>
        <fullName evidence="2">Uncharacterized protein</fullName>
    </submittedName>
</protein>
<dbReference type="Proteomes" id="UP001500280">
    <property type="component" value="Unassembled WGS sequence"/>
</dbReference>
<evidence type="ECO:0000313" key="2">
    <source>
        <dbReference type="EMBL" id="GAA1674409.1"/>
    </source>
</evidence>
<keyword evidence="3" id="KW-1185">Reference proteome</keyword>
<comment type="caution">
    <text evidence="2">The sequence shown here is derived from an EMBL/GenBank/DDBJ whole genome shotgun (WGS) entry which is preliminary data.</text>
</comment>
<proteinExistence type="predicted"/>
<name>A0ABN2GNV3_9ACTN</name>
<dbReference type="EMBL" id="BAAANF010000004">
    <property type="protein sequence ID" value="GAA1674409.1"/>
    <property type="molecule type" value="Genomic_DNA"/>
</dbReference>
<evidence type="ECO:0000256" key="1">
    <source>
        <dbReference type="SAM" id="SignalP"/>
    </source>
</evidence>
<evidence type="ECO:0000313" key="3">
    <source>
        <dbReference type="Proteomes" id="UP001500280"/>
    </source>
</evidence>